<proteinExistence type="predicted"/>
<evidence type="ECO:0000313" key="1">
    <source>
        <dbReference type="EMBL" id="WMT14929.1"/>
    </source>
</evidence>
<protein>
    <recommendedName>
        <fullName evidence="3">Immunity protein 42 of polymorphic toxin system</fullName>
    </recommendedName>
</protein>
<name>A0ABY9PPN2_SERFO</name>
<dbReference type="EMBL" id="CP133586">
    <property type="protein sequence ID" value="WMT14929.1"/>
    <property type="molecule type" value="Genomic_DNA"/>
</dbReference>
<accession>A0ABY9PPN2</accession>
<dbReference type="RefSeq" id="WP_309205678.1">
    <property type="nucleotide sequence ID" value="NZ_CP133586.1"/>
</dbReference>
<sequence length="176" mass="19951">MPNMIGTKSTVGIEYDISDSKLFMGYARLWFEGNSLGALSELIYLDGYLVGGLMDIMKKERLQPIFWGESQEETFCKLNEALCISDDDFYDDEKNDLSELARSYSVNFGTLLDDFTVFSFKGEAGEGNILWEISSPVDNLAHAELKNYPRRIFSSKFSYDDIELLINKIESLKVGA</sequence>
<evidence type="ECO:0000313" key="2">
    <source>
        <dbReference type="Proteomes" id="UP001235341"/>
    </source>
</evidence>
<organism evidence="1 2">
    <name type="scientific">Serratia fonticola</name>
    <dbReference type="NCBI Taxonomy" id="47917"/>
    <lineage>
        <taxon>Bacteria</taxon>
        <taxon>Pseudomonadati</taxon>
        <taxon>Pseudomonadota</taxon>
        <taxon>Gammaproteobacteria</taxon>
        <taxon>Enterobacterales</taxon>
        <taxon>Yersiniaceae</taxon>
        <taxon>Serratia</taxon>
    </lineage>
</organism>
<reference evidence="1 2" key="1">
    <citation type="submission" date="2023-08" db="EMBL/GenBank/DDBJ databases">
        <title>Complete Genome and Methylome dissection of Serratia fonticola NEB369.</title>
        <authorList>
            <person name="Fomenkov A."/>
            <person name="Roberts R.D."/>
        </authorList>
    </citation>
    <scope>NUCLEOTIDE SEQUENCE [LARGE SCALE GENOMIC DNA]</scope>
    <source>
        <strain evidence="1 2">NEB369</strain>
    </source>
</reference>
<dbReference type="Proteomes" id="UP001235341">
    <property type="component" value="Chromosome"/>
</dbReference>
<evidence type="ECO:0008006" key="3">
    <source>
        <dbReference type="Google" id="ProtNLM"/>
    </source>
</evidence>
<keyword evidence="2" id="KW-1185">Reference proteome</keyword>
<gene>
    <name evidence="1" type="ORF">RFB13_00805</name>
</gene>